<feature type="non-terminal residue" evidence="5">
    <location>
        <position position="1"/>
    </location>
</feature>
<evidence type="ECO:0000256" key="3">
    <source>
        <dbReference type="PROSITE-ProRule" id="PRU00339"/>
    </source>
</evidence>
<protein>
    <submittedName>
        <fullName evidence="5">Tetratricopeptide repeat protein</fullName>
    </submittedName>
</protein>
<proteinExistence type="predicted"/>
<dbReference type="PANTHER" id="PTHR44943">
    <property type="entry name" value="CELLULOSE SYNTHASE OPERON PROTEIN C"/>
    <property type="match status" value="1"/>
</dbReference>
<organism evidence="5 6">
    <name type="scientific">Eiseniibacteriota bacterium</name>
    <dbReference type="NCBI Taxonomy" id="2212470"/>
    <lineage>
        <taxon>Bacteria</taxon>
        <taxon>Candidatus Eiseniibacteriota</taxon>
    </lineage>
</organism>
<dbReference type="InterPro" id="IPR011990">
    <property type="entry name" value="TPR-like_helical_dom_sf"/>
</dbReference>
<feature type="compositionally biased region" description="Polar residues" evidence="4">
    <location>
        <begin position="264"/>
        <end position="275"/>
    </location>
</feature>
<dbReference type="PROSITE" id="PS50005">
    <property type="entry name" value="TPR"/>
    <property type="match status" value="1"/>
</dbReference>
<dbReference type="SUPFAM" id="SSF48452">
    <property type="entry name" value="TPR-like"/>
    <property type="match status" value="1"/>
</dbReference>
<keyword evidence="2 3" id="KW-0802">TPR repeat</keyword>
<dbReference type="EMBL" id="JAGQHR010000814">
    <property type="protein sequence ID" value="MCA9729720.1"/>
    <property type="molecule type" value="Genomic_DNA"/>
</dbReference>
<sequence length="289" mass="32625">AQYEAIHHEKPEDRHILSRLVEVLRHLHDHTGEVHYLGLLGDAWIAENEYEEALECFLRILQLDPKNGPAQRRLSKFRELGVKGAESIRESDSNALPGILEAGRTEVAVKSGDGFRTEDWVELEGLLEEFKSGLKNQMDESDYQAHYDLAVSHHSMGLVDEALEEVDVALACDQLPAEVERRARELRGSCLMELQRFREAVHEYREAAERAGDDKPARRAALYNLGRALEAVEEWQEASETYTRLKVEAPGLLDVEKRLRHCESQLTKSNASGTGKNRDDDSGEAEEAA</sequence>
<dbReference type="Pfam" id="PF07719">
    <property type="entry name" value="TPR_2"/>
    <property type="match status" value="1"/>
</dbReference>
<dbReference type="Pfam" id="PF13424">
    <property type="entry name" value="TPR_12"/>
    <property type="match status" value="1"/>
</dbReference>
<evidence type="ECO:0000256" key="2">
    <source>
        <dbReference type="ARBA" id="ARBA00022803"/>
    </source>
</evidence>
<dbReference type="AlphaFoldDB" id="A0A956M1U4"/>
<feature type="region of interest" description="Disordered" evidence="4">
    <location>
        <begin position="263"/>
        <end position="289"/>
    </location>
</feature>
<dbReference type="PANTHER" id="PTHR44943:SF8">
    <property type="entry name" value="TPR REPEAT-CONTAINING PROTEIN MJ0263"/>
    <property type="match status" value="1"/>
</dbReference>
<dbReference type="Proteomes" id="UP000697710">
    <property type="component" value="Unassembled WGS sequence"/>
</dbReference>
<name>A0A956M1U4_UNCEI</name>
<dbReference type="InterPro" id="IPR013105">
    <property type="entry name" value="TPR_2"/>
</dbReference>
<gene>
    <name evidence="5" type="ORF">KC729_18705</name>
</gene>
<reference evidence="5" key="2">
    <citation type="journal article" date="2021" name="Microbiome">
        <title>Successional dynamics and alternative stable states in a saline activated sludge microbial community over 9 years.</title>
        <authorList>
            <person name="Wang Y."/>
            <person name="Ye J."/>
            <person name="Ju F."/>
            <person name="Liu L."/>
            <person name="Boyd J.A."/>
            <person name="Deng Y."/>
            <person name="Parks D.H."/>
            <person name="Jiang X."/>
            <person name="Yin X."/>
            <person name="Woodcroft B.J."/>
            <person name="Tyson G.W."/>
            <person name="Hugenholtz P."/>
            <person name="Polz M.F."/>
            <person name="Zhang T."/>
        </authorList>
    </citation>
    <scope>NUCLEOTIDE SEQUENCE</scope>
    <source>
        <strain evidence="5">HKST-UBA01</strain>
    </source>
</reference>
<dbReference type="SMART" id="SM00028">
    <property type="entry name" value="TPR"/>
    <property type="match status" value="4"/>
</dbReference>
<reference evidence="5" key="1">
    <citation type="submission" date="2020-04" db="EMBL/GenBank/DDBJ databases">
        <authorList>
            <person name="Zhang T."/>
        </authorList>
    </citation>
    <scope>NUCLEOTIDE SEQUENCE</scope>
    <source>
        <strain evidence="5">HKST-UBA01</strain>
    </source>
</reference>
<evidence type="ECO:0000313" key="5">
    <source>
        <dbReference type="EMBL" id="MCA9729720.1"/>
    </source>
</evidence>
<evidence type="ECO:0000256" key="1">
    <source>
        <dbReference type="ARBA" id="ARBA00022737"/>
    </source>
</evidence>
<comment type="caution">
    <text evidence="5">The sequence shown here is derived from an EMBL/GenBank/DDBJ whole genome shotgun (WGS) entry which is preliminary data.</text>
</comment>
<dbReference type="InterPro" id="IPR051685">
    <property type="entry name" value="Ycf3/AcsC/BcsC/TPR_MFPF"/>
</dbReference>
<accession>A0A956M1U4</accession>
<feature type="repeat" description="TPR" evidence="3">
    <location>
        <begin position="34"/>
        <end position="67"/>
    </location>
</feature>
<dbReference type="InterPro" id="IPR019734">
    <property type="entry name" value="TPR_rpt"/>
</dbReference>
<evidence type="ECO:0000256" key="4">
    <source>
        <dbReference type="SAM" id="MobiDB-lite"/>
    </source>
</evidence>
<dbReference type="Gene3D" id="1.25.40.10">
    <property type="entry name" value="Tetratricopeptide repeat domain"/>
    <property type="match status" value="2"/>
</dbReference>
<keyword evidence="1" id="KW-0677">Repeat</keyword>
<evidence type="ECO:0000313" key="6">
    <source>
        <dbReference type="Proteomes" id="UP000697710"/>
    </source>
</evidence>